<feature type="transmembrane region" description="Helical" evidence="7">
    <location>
        <begin position="25"/>
        <end position="43"/>
    </location>
</feature>
<dbReference type="PANTHER" id="PTHR35936:SF32">
    <property type="entry name" value="MEMBRANE-BOUND LYTIC MUREIN TRANSGLYCOSYLASE F"/>
    <property type="match status" value="1"/>
</dbReference>
<dbReference type="InterPro" id="IPR001638">
    <property type="entry name" value="Solute-binding_3/MltF_N"/>
</dbReference>
<dbReference type="RefSeq" id="WP_051883378.1">
    <property type="nucleotide sequence ID" value="NZ_APNK01000013.1"/>
</dbReference>
<keyword evidence="7" id="KW-1133">Transmembrane helix</keyword>
<dbReference type="PANTHER" id="PTHR35936">
    <property type="entry name" value="MEMBRANE-BOUND LYTIC MUREIN TRANSGLYCOSYLASE F"/>
    <property type="match status" value="1"/>
</dbReference>
<reference evidence="9 10" key="1">
    <citation type="submission" date="2013-03" db="EMBL/GenBank/DDBJ databases">
        <title>Salinisphaera hydrothermalis C41B8 Genome Sequencing.</title>
        <authorList>
            <person name="Li C."/>
            <person name="Lai Q."/>
            <person name="Shao Z."/>
        </authorList>
    </citation>
    <scope>NUCLEOTIDE SEQUENCE [LARGE SCALE GENOMIC DNA]</scope>
    <source>
        <strain evidence="9 10">C41B8</strain>
    </source>
</reference>
<dbReference type="SMART" id="SM00062">
    <property type="entry name" value="PBPb"/>
    <property type="match status" value="1"/>
</dbReference>
<keyword evidence="7" id="KW-0812">Transmembrane</keyword>
<evidence type="ECO:0000256" key="5">
    <source>
        <dbReference type="ARBA" id="ARBA00023237"/>
    </source>
</evidence>
<feature type="region of interest" description="Disordered" evidence="6">
    <location>
        <begin position="476"/>
        <end position="510"/>
    </location>
</feature>
<dbReference type="SUPFAM" id="SSF53955">
    <property type="entry name" value="Lysozyme-like"/>
    <property type="match status" value="1"/>
</dbReference>
<comment type="similarity">
    <text evidence="3">Belongs to the bacterial solute-binding protein 3 family.</text>
</comment>
<dbReference type="GO" id="GO:0009253">
    <property type="term" value="P:peptidoglycan catabolic process"/>
    <property type="evidence" value="ECO:0007669"/>
    <property type="project" value="TreeGrafter"/>
</dbReference>
<accession>A0A084IL43</accession>
<evidence type="ECO:0000259" key="8">
    <source>
        <dbReference type="SMART" id="SM00062"/>
    </source>
</evidence>
<dbReference type="Pfam" id="PF00497">
    <property type="entry name" value="SBP_bac_3"/>
    <property type="match status" value="1"/>
</dbReference>
<comment type="similarity">
    <text evidence="2">Belongs to the transglycosylase Slt family.</text>
</comment>
<dbReference type="CDD" id="cd01009">
    <property type="entry name" value="PBP2_YfhD_N"/>
    <property type="match status" value="1"/>
</dbReference>
<keyword evidence="10" id="KW-1185">Reference proteome</keyword>
<dbReference type="CDD" id="cd13403">
    <property type="entry name" value="MLTF-like"/>
    <property type="match status" value="1"/>
</dbReference>
<organism evidence="9 10">
    <name type="scientific">Salinisphaera hydrothermalis (strain C41B8)</name>
    <dbReference type="NCBI Taxonomy" id="1304275"/>
    <lineage>
        <taxon>Bacteria</taxon>
        <taxon>Pseudomonadati</taxon>
        <taxon>Pseudomonadota</taxon>
        <taxon>Gammaproteobacteria</taxon>
        <taxon>Salinisphaerales</taxon>
        <taxon>Salinisphaeraceae</taxon>
        <taxon>Salinisphaera</taxon>
    </lineage>
</organism>
<keyword evidence="7" id="KW-0472">Membrane</keyword>
<name>A0A084IL43_SALHC</name>
<dbReference type="EMBL" id="APNK01000013">
    <property type="protein sequence ID" value="KEZ77427.1"/>
    <property type="molecule type" value="Genomic_DNA"/>
</dbReference>
<proteinExistence type="inferred from homology"/>
<keyword evidence="4" id="KW-0732">Signal</keyword>
<dbReference type="Gene3D" id="3.40.190.10">
    <property type="entry name" value="Periplasmic binding protein-like II"/>
    <property type="match status" value="2"/>
</dbReference>
<evidence type="ECO:0000256" key="1">
    <source>
        <dbReference type="ARBA" id="ARBA00004339"/>
    </source>
</evidence>
<dbReference type="NCBIfam" id="NF008112">
    <property type="entry name" value="PRK10859.1"/>
    <property type="match status" value="1"/>
</dbReference>
<dbReference type="Proteomes" id="UP000028302">
    <property type="component" value="Unassembled WGS sequence"/>
</dbReference>
<dbReference type="STRING" id="1304275.C41B8_10373"/>
<evidence type="ECO:0000313" key="10">
    <source>
        <dbReference type="Proteomes" id="UP000028302"/>
    </source>
</evidence>
<sequence length="510" mass="56934">MPDTTRGPGAGPRRAATNQNRGRRLVHLFALIVLIGGGALLTTCVHRPDALTQVQRSGVLRVATINSATTYYLGPHGPKGFEYDLARGFAKSLGVKLKMVVVPDRAAIMHAVETGRAQIGAGLAISPARDARVRFTPPYLSSKLDAVYRQHENKPKKLADLSGHLVLPDDTALADWLRQRHPDLHFTVDHTANTEELMARIAHGDIDATVANADVVAMNQRYYPKLRVGFTLQHIRQQMAWAFRGLDRGRRPDGLYNKAIAYLEQAKSRGQIKILHDRYFGHAAQLGFVGGAEFARQVKNRLGHWKSYFKAAGQQYGVDWRLLAAIGYQESRWNAKAASPTNVRGIMMLTRDTAQRMDIDNRSNPQQSIDGGTRYLLQLRKRLPKAVKPPDRTWFALAAYNLGLGHVLDARRLLKRAGRNPNVWVNLREALGWLTEKRYLAHTRYGYAQGKQAAAYVSNIRAYYDILTWMTNKKRHKKPAALDEQPSASGADEGDDKNTPPDISITSPAF</sequence>
<evidence type="ECO:0000256" key="3">
    <source>
        <dbReference type="ARBA" id="ARBA00010333"/>
    </source>
</evidence>
<dbReference type="PATRIC" id="fig|1304275.5.peg.2114"/>
<evidence type="ECO:0000256" key="4">
    <source>
        <dbReference type="ARBA" id="ARBA00022729"/>
    </source>
</evidence>
<comment type="caution">
    <text evidence="9">The sequence shown here is derived from an EMBL/GenBank/DDBJ whole genome shotgun (WGS) entry which is preliminary data.</text>
</comment>
<dbReference type="eggNOG" id="COG4623">
    <property type="taxonomic scope" value="Bacteria"/>
</dbReference>
<feature type="domain" description="Solute-binding protein family 3/N-terminal" evidence="8">
    <location>
        <begin position="59"/>
        <end position="283"/>
    </location>
</feature>
<evidence type="ECO:0000256" key="7">
    <source>
        <dbReference type="SAM" id="Phobius"/>
    </source>
</evidence>
<dbReference type="InterPro" id="IPR008258">
    <property type="entry name" value="Transglycosylase_SLT_dom_1"/>
</dbReference>
<protein>
    <submittedName>
        <fullName evidence="9">Membrane-bound lytic transglycosylase F</fullName>
    </submittedName>
</protein>
<dbReference type="OrthoDB" id="9815002at2"/>
<dbReference type="AlphaFoldDB" id="A0A084IL43"/>
<evidence type="ECO:0000313" key="9">
    <source>
        <dbReference type="EMBL" id="KEZ77427.1"/>
    </source>
</evidence>
<dbReference type="InterPro" id="IPR023346">
    <property type="entry name" value="Lysozyme-like_dom_sf"/>
</dbReference>
<gene>
    <name evidence="9" type="ORF">C41B8_10373</name>
</gene>
<evidence type="ECO:0000256" key="2">
    <source>
        <dbReference type="ARBA" id="ARBA00007734"/>
    </source>
</evidence>
<dbReference type="Gene3D" id="1.10.530.10">
    <property type="match status" value="1"/>
</dbReference>
<dbReference type="InterPro" id="IPR000189">
    <property type="entry name" value="Transglyc_AS"/>
</dbReference>
<dbReference type="SUPFAM" id="SSF53850">
    <property type="entry name" value="Periplasmic binding protein-like II"/>
    <property type="match status" value="1"/>
</dbReference>
<comment type="subcellular location">
    <subcellularLocation>
        <location evidence="1">Cell outer membrane</location>
        <topology evidence="1">Peripheral membrane protein</topology>
    </subcellularLocation>
</comment>
<evidence type="ECO:0000256" key="6">
    <source>
        <dbReference type="SAM" id="MobiDB-lite"/>
    </source>
</evidence>
<dbReference type="GO" id="GO:0008933">
    <property type="term" value="F:peptidoglycan lytic transglycosylase activity"/>
    <property type="evidence" value="ECO:0007669"/>
    <property type="project" value="InterPro"/>
</dbReference>
<dbReference type="PROSITE" id="PS00922">
    <property type="entry name" value="TRANSGLYCOSYLASE"/>
    <property type="match status" value="1"/>
</dbReference>
<dbReference type="GO" id="GO:0009279">
    <property type="term" value="C:cell outer membrane"/>
    <property type="evidence" value="ECO:0007669"/>
    <property type="project" value="UniProtKB-SubCell"/>
</dbReference>
<keyword evidence="5" id="KW-0998">Cell outer membrane</keyword>
<dbReference type="Pfam" id="PF01464">
    <property type="entry name" value="SLT"/>
    <property type="match status" value="1"/>
</dbReference>